<dbReference type="InterPro" id="IPR006460">
    <property type="entry name" value="MIZ1-like_pln"/>
</dbReference>
<sequence>MTAVADNSDSADLISVLSSSAWSPLAAPSLRHRKVPSTAATPTPSPPSPAPSSATARAESASASKTTTPAPLSYSWSSPSPHPISLERCSTASSGLPLNATATTKKAAAAAALCGVRREATNDKLTTGDAKVLKLMQSVGLLPVALNDDHDGEELMYLRASFDRVIGLPDSESFHMINPVGSSAQELSVFLL</sequence>
<dbReference type="PANTHER" id="PTHR31696">
    <property type="entry name" value="PROTEIN MIZU-KUSSEI 1"/>
    <property type="match status" value="1"/>
</dbReference>
<dbReference type="AlphaFoldDB" id="A0AAV6X3V8"/>
<dbReference type="GO" id="GO:0010274">
    <property type="term" value="P:hydrotropism"/>
    <property type="evidence" value="ECO:0007669"/>
    <property type="project" value="InterPro"/>
</dbReference>
<gene>
    <name evidence="2" type="ORF">BUALT_Bualt08G0001000</name>
</gene>
<feature type="region of interest" description="Disordered" evidence="1">
    <location>
        <begin position="25"/>
        <end position="79"/>
    </location>
</feature>
<protein>
    <submittedName>
        <fullName evidence="2">Uncharacterized protein</fullName>
    </submittedName>
</protein>
<feature type="compositionally biased region" description="Low complexity" evidence="1">
    <location>
        <begin position="51"/>
        <end position="73"/>
    </location>
</feature>
<organism evidence="2 3">
    <name type="scientific">Buddleja alternifolia</name>
    <dbReference type="NCBI Taxonomy" id="168488"/>
    <lineage>
        <taxon>Eukaryota</taxon>
        <taxon>Viridiplantae</taxon>
        <taxon>Streptophyta</taxon>
        <taxon>Embryophyta</taxon>
        <taxon>Tracheophyta</taxon>
        <taxon>Spermatophyta</taxon>
        <taxon>Magnoliopsida</taxon>
        <taxon>eudicotyledons</taxon>
        <taxon>Gunneridae</taxon>
        <taxon>Pentapetalae</taxon>
        <taxon>asterids</taxon>
        <taxon>lamiids</taxon>
        <taxon>Lamiales</taxon>
        <taxon>Scrophulariaceae</taxon>
        <taxon>Buddlejeae</taxon>
        <taxon>Buddleja</taxon>
    </lineage>
</organism>
<dbReference type="EMBL" id="WHWC01000008">
    <property type="protein sequence ID" value="KAG8377178.1"/>
    <property type="molecule type" value="Genomic_DNA"/>
</dbReference>
<comment type="caution">
    <text evidence="2">The sequence shown here is derived from an EMBL/GenBank/DDBJ whole genome shotgun (WGS) entry which is preliminary data.</text>
</comment>
<evidence type="ECO:0000313" key="2">
    <source>
        <dbReference type="EMBL" id="KAG8377178.1"/>
    </source>
</evidence>
<reference evidence="2" key="1">
    <citation type="submission" date="2019-10" db="EMBL/GenBank/DDBJ databases">
        <authorList>
            <person name="Zhang R."/>
            <person name="Pan Y."/>
            <person name="Wang J."/>
            <person name="Ma R."/>
            <person name="Yu S."/>
        </authorList>
    </citation>
    <scope>NUCLEOTIDE SEQUENCE</scope>
    <source>
        <strain evidence="2">LA-IB0</strain>
        <tissue evidence="2">Leaf</tissue>
    </source>
</reference>
<accession>A0AAV6X3V8</accession>
<evidence type="ECO:0000256" key="1">
    <source>
        <dbReference type="SAM" id="MobiDB-lite"/>
    </source>
</evidence>
<proteinExistence type="predicted"/>
<keyword evidence="3" id="KW-1185">Reference proteome</keyword>
<dbReference type="Pfam" id="PF04759">
    <property type="entry name" value="DUF617"/>
    <property type="match status" value="1"/>
</dbReference>
<dbReference type="Proteomes" id="UP000826271">
    <property type="component" value="Unassembled WGS sequence"/>
</dbReference>
<dbReference type="PANTHER" id="PTHR31696:SF72">
    <property type="entry name" value="OS05G0280000 PROTEIN"/>
    <property type="match status" value="1"/>
</dbReference>
<name>A0AAV6X3V8_9LAMI</name>
<evidence type="ECO:0000313" key="3">
    <source>
        <dbReference type="Proteomes" id="UP000826271"/>
    </source>
</evidence>